<dbReference type="RefSeq" id="WP_015556725.1">
    <property type="nucleotide sequence ID" value="NC_021038.1"/>
</dbReference>
<dbReference type="Proteomes" id="UP000008957">
    <property type="component" value="Chromosome"/>
</dbReference>
<keyword evidence="2" id="KW-1133">Transmembrane helix</keyword>
<reference evidence="4" key="1">
    <citation type="submission" date="2010-03" db="EMBL/GenBank/DDBJ databases">
        <title>The genome sequence of Synergistetes sp. SGP1.</title>
        <authorList>
            <consortium name="metaHIT consortium -- http://www.metahit.eu/"/>
            <person name="Pajon A."/>
            <person name="Turner K."/>
            <person name="Parkhill J."/>
            <person name="Wade W."/>
            <person name="Vartoukian S."/>
        </authorList>
    </citation>
    <scope>NUCLEOTIDE SEQUENCE [LARGE SCALE GENOMIC DNA]</scope>
    <source>
        <strain evidence="4">SGP1</strain>
    </source>
</reference>
<name>A0AB94IXW1_9BACT</name>
<organism evidence="3 4">
    <name type="scientific">Fretibacterium fastidiosum</name>
    <dbReference type="NCBI Taxonomy" id="651822"/>
    <lineage>
        <taxon>Bacteria</taxon>
        <taxon>Thermotogati</taxon>
        <taxon>Synergistota</taxon>
        <taxon>Synergistia</taxon>
        <taxon>Synergistales</taxon>
        <taxon>Aminobacteriaceae</taxon>
        <taxon>Fretibacterium</taxon>
    </lineage>
</organism>
<evidence type="ECO:0008006" key="5">
    <source>
        <dbReference type="Google" id="ProtNLM"/>
    </source>
</evidence>
<feature type="region of interest" description="Disordered" evidence="1">
    <location>
        <begin position="135"/>
        <end position="197"/>
    </location>
</feature>
<feature type="transmembrane region" description="Helical" evidence="2">
    <location>
        <begin position="55"/>
        <end position="74"/>
    </location>
</feature>
<evidence type="ECO:0000256" key="2">
    <source>
        <dbReference type="SAM" id="Phobius"/>
    </source>
</evidence>
<reference evidence="3 4" key="2">
    <citation type="submission" date="2010-03" db="EMBL/GenBank/DDBJ databases">
        <authorList>
            <person name="Pajon A."/>
        </authorList>
    </citation>
    <scope>NUCLEOTIDE SEQUENCE [LARGE SCALE GENOMIC DNA]</scope>
    <source>
        <strain evidence="3 4">SGP1</strain>
    </source>
</reference>
<evidence type="ECO:0000256" key="1">
    <source>
        <dbReference type="SAM" id="MobiDB-lite"/>
    </source>
</evidence>
<accession>A0AB94IXW1</accession>
<sequence length="197" mass="21943">MNLLDAIPEIGKILDDLISTPEEKREAQLRLREIDVREVEARLGVQKAWLSNQSVFVAGAIPTVLWMVSLVIFFNHILAPLLAHWVQIPTLDLPAWYSQLAGTIVLGLFGKKAWDSSEIHWGGQVVKPAKEKVAAEIEEPKPQGKPSRPKPTPRKAAAKPAESKEEGSPEPKAVSEMSAEEVDARLRQMCEERGIEW</sequence>
<keyword evidence="4" id="KW-1185">Reference proteome</keyword>
<dbReference type="KEGG" id="sbr:SY1_15910"/>
<dbReference type="AlphaFoldDB" id="A0AB94IXW1"/>
<dbReference type="EMBL" id="FP929056">
    <property type="protein sequence ID" value="CBL28578.1"/>
    <property type="molecule type" value="Genomic_DNA"/>
</dbReference>
<keyword evidence="2" id="KW-0472">Membrane</keyword>
<feature type="compositionally biased region" description="Basic residues" evidence="1">
    <location>
        <begin position="147"/>
        <end position="157"/>
    </location>
</feature>
<gene>
    <name evidence="3" type="ORF">SY1_15910</name>
</gene>
<proteinExistence type="predicted"/>
<protein>
    <recommendedName>
        <fullName evidence="5">Holin of 3TMs, for gene-transfer release</fullName>
    </recommendedName>
</protein>
<evidence type="ECO:0000313" key="3">
    <source>
        <dbReference type="EMBL" id="CBL28578.1"/>
    </source>
</evidence>
<dbReference type="InterPro" id="IPR021497">
    <property type="entry name" value="GTA_holin_3TM"/>
</dbReference>
<evidence type="ECO:0000313" key="4">
    <source>
        <dbReference type="Proteomes" id="UP000008957"/>
    </source>
</evidence>
<keyword evidence="2" id="KW-0812">Transmembrane</keyword>
<feature type="transmembrane region" description="Helical" evidence="2">
    <location>
        <begin position="94"/>
        <end position="110"/>
    </location>
</feature>
<dbReference type="Pfam" id="PF11351">
    <property type="entry name" value="GTA_holin_3TM"/>
    <property type="match status" value="1"/>
</dbReference>
<feature type="compositionally biased region" description="Basic and acidic residues" evidence="1">
    <location>
        <begin position="182"/>
        <end position="197"/>
    </location>
</feature>